<evidence type="ECO:0000256" key="8">
    <source>
        <dbReference type="ARBA" id="ARBA00023268"/>
    </source>
</evidence>
<evidence type="ECO:0000256" key="2">
    <source>
        <dbReference type="ARBA" id="ARBA00009409"/>
    </source>
</evidence>
<dbReference type="GO" id="GO:0008270">
    <property type="term" value="F:zinc ion binding"/>
    <property type="evidence" value="ECO:0007669"/>
    <property type="project" value="InterPro"/>
</dbReference>
<sequence length="399" mass="44675">MPEIAEIARAVHFLRIHLVGKRIASAEAIDDANVFGKVGTTGAAVAAALKGKKVVSAGTQGKYFWITLDKPPHLVMHFGMTGWIHIKNDKTAYTNYFKKMEDTEYSVWPPRFWKFQITTDDKPAVEIAFTDPRRFGRVRLVDCPGEDIRKHTPLVENGPDPVVDKDRFTEEYLRGKMQSRHVPIKALLLDQAMISGIGNWVADETLYHAKMHPEQYCDDFSDVEIKKLYDSICYVCDLAVEKLGDSDQFPEHWLFNHRWGKGDKSSSSQLPNGEKLSFITVGGRTSCFAPAIQKKTGRVSGNAKTEPLVKEESGDEKVPLKKSRKSTGKIAKEESGDVKAPLKKGRKPRDQAVKQETNDTPATSKRSSPATSESSKSKKAKVETLVEESGRRRSGRLRK</sequence>
<dbReference type="InterPro" id="IPR015886">
    <property type="entry name" value="H2TH_FPG"/>
</dbReference>
<dbReference type="Gene3D" id="3.20.190.10">
    <property type="entry name" value="MutM-like, N-terminal"/>
    <property type="match status" value="1"/>
</dbReference>
<evidence type="ECO:0000256" key="4">
    <source>
        <dbReference type="ARBA" id="ARBA00022801"/>
    </source>
</evidence>
<dbReference type="SMART" id="SM00898">
    <property type="entry name" value="Fapy_DNA_glyco"/>
    <property type="match status" value="1"/>
</dbReference>
<keyword evidence="5" id="KW-0238">DNA-binding</keyword>
<dbReference type="AlphaFoldDB" id="A0A168BSK8"/>
<reference evidence="12 13" key="1">
    <citation type="journal article" date="2016" name="Genome Biol. Evol.">
        <title>Divergent and convergent evolution of fungal pathogenicity.</title>
        <authorList>
            <person name="Shang Y."/>
            <person name="Xiao G."/>
            <person name="Zheng P."/>
            <person name="Cen K."/>
            <person name="Zhan S."/>
            <person name="Wang C."/>
        </authorList>
    </citation>
    <scope>NUCLEOTIDE SEQUENCE [LARGE SCALE GENOMIC DNA]</scope>
    <source>
        <strain evidence="12 13">ARSEF 2679</strain>
    </source>
</reference>
<feature type="region of interest" description="Disordered" evidence="10">
    <location>
        <begin position="296"/>
        <end position="399"/>
    </location>
</feature>
<dbReference type="PANTHER" id="PTHR22993:SF9">
    <property type="entry name" value="FORMAMIDOPYRIMIDINE-DNA GLYCOSYLASE"/>
    <property type="match status" value="1"/>
</dbReference>
<evidence type="ECO:0000256" key="10">
    <source>
        <dbReference type="SAM" id="MobiDB-lite"/>
    </source>
</evidence>
<dbReference type="GO" id="GO:0016829">
    <property type="term" value="F:lyase activity"/>
    <property type="evidence" value="ECO:0007669"/>
    <property type="project" value="UniProtKB-KW"/>
</dbReference>
<evidence type="ECO:0000256" key="7">
    <source>
        <dbReference type="ARBA" id="ARBA00023239"/>
    </source>
</evidence>
<dbReference type="SMART" id="SM01232">
    <property type="entry name" value="H2TH"/>
    <property type="match status" value="1"/>
</dbReference>
<dbReference type="Pfam" id="PF06831">
    <property type="entry name" value="H2TH"/>
    <property type="match status" value="1"/>
</dbReference>
<keyword evidence="3" id="KW-0227">DNA damage</keyword>
<dbReference type="FunFam" id="1.10.8.50:FF:000009">
    <property type="entry name" value="Formamidopyrimidine-DNA glycosylase"/>
    <property type="match status" value="1"/>
</dbReference>
<evidence type="ECO:0000256" key="1">
    <source>
        <dbReference type="ARBA" id="ARBA00001668"/>
    </source>
</evidence>
<keyword evidence="8" id="KW-0511">Multifunctional enzyme</keyword>
<feature type="compositionally biased region" description="Basic and acidic residues" evidence="10">
    <location>
        <begin position="348"/>
        <end position="357"/>
    </location>
</feature>
<dbReference type="Proteomes" id="UP000076744">
    <property type="component" value="Unassembled WGS sequence"/>
</dbReference>
<feature type="compositionally biased region" description="Basic and acidic residues" evidence="10">
    <location>
        <begin position="380"/>
        <end position="391"/>
    </location>
</feature>
<dbReference type="PANTHER" id="PTHR22993">
    <property type="entry name" value="FORMAMIDOPYRIMIDINE-DNA GLYCOSYLASE"/>
    <property type="match status" value="1"/>
</dbReference>
<keyword evidence="9" id="KW-0326">Glycosidase</keyword>
<dbReference type="InterPro" id="IPR035937">
    <property type="entry name" value="FPG_N"/>
</dbReference>
<dbReference type="RefSeq" id="XP_018706782.1">
    <property type="nucleotide sequence ID" value="XM_018846075.1"/>
</dbReference>
<evidence type="ECO:0000256" key="6">
    <source>
        <dbReference type="ARBA" id="ARBA00023204"/>
    </source>
</evidence>
<proteinExistence type="inferred from homology"/>
<keyword evidence="7" id="KW-0456">Lyase</keyword>
<keyword evidence="13" id="KW-1185">Reference proteome</keyword>
<dbReference type="GO" id="GO:0005840">
    <property type="term" value="C:ribosome"/>
    <property type="evidence" value="ECO:0007669"/>
    <property type="project" value="UniProtKB-KW"/>
</dbReference>
<comment type="similarity">
    <text evidence="2">Belongs to the FPG family.</text>
</comment>
<organism evidence="12 13">
    <name type="scientific">Cordyceps fumosorosea (strain ARSEF 2679)</name>
    <name type="common">Isaria fumosorosea</name>
    <dbReference type="NCBI Taxonomy" id="1081104"/>
    <lineage>
        <taxon>Eukaryota</taxon>
        <taxon>Fungi</taxon>
        <taxon>Dikarya</taxon>
        <taxon>Ascomycota</taxon>
        <taxon>Pezizomycotina</taxon>
        <taxon>Sordariomycetes</taxon>
        <taxon>Hypocreomycetidae</taxon>
        <taxon>Hypocreales</taxon>
        <taxon>Cordycipitaceae</taxon>
        <taxon>Cordyceps</taxon>
    </lineage>
</organism>
<protein>
    <submittedName>
        <fullName evidence="12">Ribosomal protein S13-like, H2TH</fullName>
    </submittedName>
</protein>
<feature type="compositionally biased region" description="Basic and acidic residues" evidence="10">
    <location>
        <begin position="307"/>
        <end position="319"/>
    </location>
</feature>
<dbReference type="GO" id="GO:0006284">
    <property type="term" value="P:base-excision repair"/>
    <property type="evidence" value="ECO:0007669"/>
    <property type="project" value="InterPro"/>
</dbReference>
<feature type="domain" description="Formamidopyrimidine-DNA glycosylase catalytic" evidence="11">
    <location>
        <begin position="2"/>
        <end position="136"/>
    </location>
</feature>
<dbReference type="Pfam" id="PF01149">
    <property type="entry name" value="Fapy_DNA_glyco"/>
    <property type="match status" value="1"/>
</dbReference>
<comment type="catalytic activity">
    <reaction evidence="1">
        <text>Hydrolysis of DNA containing ring-opened 7-methylguanine residues, releasing 2,6-diamino-4-hydroxy-5-(N-methyl)formamidopyrimidine.</text>
        <dbReference type="EC" id="3.2.2.23"/>
    </reaction>
</comment>
<dbReference type="GO" id="GO:0003906">
    <property type="term" value="F:DNA-(apurinic or apyrimidinic site) endonuclease activity"/>
    <property type="evidence" value="ECO:0007669"/>
    <property type="project" value="InterPro"/>
</dbReference>
<dbReference type="InterPro" id="IPR012319">
    <property type="entry name" value="FPG_cat"/>
</dbReference>
<dbReference type="STRING" id="1081104.A0A168BSK8"/>
<evidence type="ECO:0000313" key="12">
    <source>
        <dbReference type="EMBL" id="OAA70495.1"/>
    </source>
</evidence>
<keyword evidence="12" id="KW-0687">Ribonucleoprotein</keyword>
<dbReference type="EMBL" id="AZHB01000004">
    <property type="protein sequence ID" value="OAA70495.1"/>
    <property type="molecule type" value="Genomic_DNA"/>
</dbReference>
<evidence type="ECO:0000256" key="5">
    <source>
        <dbReference type="ARBA" id="ARBA00023125"/>
    </source>
</evidence>
<dbReference type="GeneID" id="30018761"/>
<dbReference type="PROSITE" id="PS51068">
    <property type="entry name" value="FPG_CAT"/>
    <property type="match status" value="1"/>
</dbReference>
<dbReference type="Gene3D" id="1.10.8.50">
    <property type="match status" value="1"/>
</dbReference>
<keyword evidence="4" id="KW-0378">Hydrolase</keyword>
<dbReference type="SUPFAM" id="SSF81624">
    <property type="entry name" value="N-terminal domain of MutM-like DNA repair proteins"/>
    <property type="match status" value="1"/>
</dbReference>
<dbReference type="CDD" id="cd08972">
    <property type="entry name" value="PF_Nei_N"/>
    <property type="match status" value="1"/>
</dbReference>
<dbReference type="InterPro" id="IPR010979">
    <property type="entry name" value="Ribosomal_uS13-like_H2TH"/>
</dbReference>
<gene>
    <name evidence="12" type="ORF">ISF_02469</name>
</gene>
<keyword evidence="6" id="KW-0234">DNA repair</keyword>
<comment type="caution">
    <text evidence="12">The sequence shown here is derived from an EMBL/GenBank/DDBJ whole genome shotgun (WGS) entry which is preliminary data.</text>
</comment>
<evidence type="ECO:0000256" key="3">
    <source>
        <dbReference type="ARBA" id="ARBA00022763"/>
    </source>
</evidence>
<accession>A0A168BSK8</accession>
<evidence type="ECO:0000313" key="13">
    <source>
        <dbReference type="Proteomes" id="UP000076744"/>
    </source>
</evidence>
<dbReference type="GO" id="GO:0008534">
    <property type="term" value="F:oxidized purine nucleobase lesion DNA N-glycosylase activity"/>
    <property type="evidence" value="ECO:0007669"/>
    <property type="project" value="UniProtKB-EC"/>
</dbReference>
<feature type="compositionally biased region" description="Low complexity" evidence="10">
    <location>
        <begin position="363"/>
        <end position="374"/>
    </location>
</feature>
<evidence type="ECO:0000259" key="11">
    <source>
        <dbReference type="PROSITE" id="PS51068"/>
    </source>
</evidence>
<keyword evidence="12" id="KW-0689">Ribosomal protein</keyword>
<name>A0A168BSK8_CORFA</name>
<dbReference type="GO" id="GO:0005634">
    <property type="term" value="C:nucleus"/>
    <property type="evidence" value="ECO:0007669"/>
    <property type="project" value="TreeGrafter"/>
</dbReference>
<dbReference type="GO" id="GO:0003684">
    <property type="term" value="F:damaged DNA binding"/>
    <property type="evidence" value="ECO:0007669"/>
    <property type="project" value="InterPro"/>
</dbReference>
<evidence type="ECO:0000256" key="9">
    <source>
        <dbReference type="ARBA" id="ARBA00023295"/>
    </source>
</evidence>
<dbReference type="OrthoDB" id="444592at2759"/>
<dbReference type="SUPFAM" id="SSF46946">
    <property type="entry name" value="S13-like H2TH domain"/>
    <property type="match status" value="1"/>
</dbReference>